<dbReference type="Gene3D" id="3.40.50.300">
    <property type="entry name" value="P-loop containing nucleotide triphosphate hydrolases"/>
    <property type="match status" value="1"/>
</dbReference>
<sequence>MNKLGTLYFFTGKMGAGKSTTAKKLEINKNAILLSEDDWLSQLYPNEITTFDDYLKYSKLIKPLLKEHIQRILKVGSNVVLDFPGNTKAQRSWLLSIATEIKANHELIFLNIDDEKCLERIKKRSIEEPSRKNFDTKETFEYVSSFFEEPLLSEGLNINEIKGSGTEI</sequence>
<reference evidence="1" key="1">
    <citation type="journal article" date="2023" name="Antibiotics">
        <title>Prevalence and Molecular Characterization of Methicillin-Resistant Staphylococci (MRS) and Mammaliicocci (MRM) in Dromedary Camels from Algeria: First Detection of SCCmec-mecC Hybrid in Methicillin-Resistant Mammaliicoccus lentus.</title>
        <authorList>
            <person name="Belhout C."/>
            <person name="Boyen F."/>
            <person name="Vereecke N."/>
            <person name="Theuns S."/>
            <person name="Taibi N."/>
            <person name="Stegger M."/>
            <person name="de la Fe-Rodriguez P.Y."/>
            <person name="Bouayad L."/>
            <person name="Elgroud R."/>
            <person name="Butaye P."/>
        </authorList>
    </citation>
    <scope>NUCLEOTIDE SEQUENCE</scope>
    <source>
        <strain evidence="1">7048</strain>
    </source>
</reference>
<dbReference type="Proteomes" id="UP001223261">
    <property type="component" value="Chromosome"/>
</dbReference>
<dbReference type="AlphaFoldDB" id="A0AAX3W7U3"/>
<evidence type="ECO:0000313" key="1">
    <source>
        <dbReference type="EMBL" id="WHI61269.1"/>
    </source>
</evidence>
<keyword evidence="1" id="KW-0067">ATP-binding</keyword>
<dbReference type="EMBL" id="CP118848">
    <property type="protein sequence ID" value="WHI61269.1"/>
    <property type="molecule type" value="Genomic_DNA"/>
</dbReference>
<dbReference type="RefSeq" id="WP_135020988.1">
    <property type="nucleotide sequence ID" value="NZ_CP118848.1"/>
</dbReference>
<gene>
    <name evidence="1" type="ORF">PYH69_06460</name>
</gene>
<dbReference type="InterPro" id="IPR027417">
    <property type="entry name" value="P-loop_NTPase"/>
</dbReference>
<evidence type="ECO:0000313" key="2">
    <source>
        <dbReference type="Proteomes" id="UP001223261"/>
    </source>
</evidence>
<protein>
    <submittedName>
        <fullName evidence="1">ATP-binding protein</fullName>
    </submittedName>
</protein>
<dbReference type="Pfam" id="PF13671">
    <property type="entry name" value="AAA_33"/>
    <property type="match status" value="1"/>
</dbReference>
<name>A0AAX3W7U3_MAMLE</name>
<dbReference type="SUPFAM" id="SSF52540">
    <property type="entry name" value="P-loop containing nucleoside triphosphate hydrolases"/>
    <property type="match status" value="1"/>
</dbReference>
<proteinExistence type="predicted"/>
<keyword evidence="1" id="KW-0547">Nucleotide-binding</keyword>
<accession>A0AAX3W7U3</accession>
<organism evidence="1 2">
    <name type="scientific">Mammaliicoccus lentus</name>
    <name type="common">Staphylococcus lentus</name>
    <dbReference type="NCBI Taxonomy" id="42858"/>
    <lineage>
        <taxon>Bacteria</taxon>
        <taxon>Bacillati</taxon>
        <taxon>Bacillota</taxon>
        <taxon>Bacilli</taxon>
        <taxon>Bacillales</taxon>
        <taxon>Staphylococcaceae</taxon>
        <taxon>Mammaliicoccus</taxon>
    </lineage>
</organism>
<dbReference type="GO" id="GO:0005524">
    <property type="term" value="F:ATP binding"/>
    <property type="evidence" value="ECO:0007669"/>
    <property type="project" value="UniProtKB-KW"/>
</dbReference>